<keyword evidence="4" id="KW-0804">Transcription</keyword>
<dbReference type="Pfam" id="PF01486">
    <property type="entry name" value="K-box"/>
    <property type="match status" value="1"/>
</dbReference>
<evidence type="ECO:0000259" key="6">
    <source>
        <dbReference type="PROSITE" id="PS50066"/>
    </source>
</evidence>
<dbReference type="Pfam" id="PF00319">
    <property type="entry name" value="SRF-TF"/>
    <property type="match status" value="1"/>
</dbReference>
<name>A0A9E7HRB9_9LILI</name>
<proteinExistence type="predicted"/>
<keyword evidence="9" id="KW-1185">Reference proteome</keyword>
<dbReference type="GO" id="GO:0046983">
    <property type="term" value="F:protein dimerization activity"/>
    <property type="evidence" value="ECO:0007669"/>
    <property type="project" value="InterPro"/>
</dbReference>
<dbReference type="InterPro" id="IPR033896">
    <property type="entry name" value="MEF2-like_N"/>
</dbReference>
<gene>
    <name evidence="8" type="ORF">MUK42_05320</name>
</gene>
<feature type="domain" description="K-box" evidence="7">
    <location>
        <begin position="178"/>
        <end position="294"/>
    </location>
</feature>
<dbReference type="Proteomes" id="UP001055439">
    <property type="component" value="Chromosome 8"/>
</dbReference>
<dbReference type="InterPro" id="IPR036879">
    <property type="entry name" value="TF_MADSbox_sf"/>
</dbReference>
<evidence type="ECO:0000256" key="2">
    <source>
        <dbReference type="ARBA" id="ARBA00023015"/>
    </source>
</evidence>
<dbReference type="InterPro" id="IPR050142">
    <property type="entry name" value="MADS-box/MEF2_TF"/>
</dbReference>
<evidence type="ECO:0000256" key="4">
    <source>
        <dbReference type="ARBA" id="ARBA00023163"/>
    </source>
</evidence>
<keyword evidence="3" id="KW-0238">DNA-binding</keyword>
<dbReference type="OrthoDB" id="766479at2759"/>
<dbReference type="GO" id="GO:0005634">
    <property type="term" value="C:nucleus"/>
    <property type="evidence" value="ECO:0007669"/>
    <property type="project" value="UniProtKB-SubCell"/>
</dbReference>
<evidence type="ECO:0000259" key="7">
    <source>
        <dbReference type="PROSITE" id="PS51297"/>
    </source>
</evidence>
<dbReference type="CDD" id="cd00265">
    <property type="entry name" value="MADS_MEF2_like"/>
    <property type="match status" value="1"/>
</dbReference>
<sequence length="318" mass="35970">MVGERDKLLFSTTTIATLQQLLRGIIPSPFISTGWLVNGARGGGSCALRKGDPPLLSLSVTPYCLVLLAPQLEYLLHLRHTERGREETTSIVMVKGKRVIQRIENAASRQATFSKRRNGLVKKAFELSVLCDAEVALIILSSRGKLHQFSSSSMIETIKRYRAHSREDAGSTSMEHDIEELKHEEACMSKKMELLEASKQKLLGKNLESCSLEELHELEGKIEQGLRDIRVRKASQQQKLHSTLDLSTSYMLTFYKLQFHLLQEQIAQLKEKECSLIEENALMRDEEVLSHSRLVQDTDVDTQLCIGWPGRGRTHDNM</sequence>
<dbReference type="EMBL" id="CP097510">
    <property type="protein sequence ID" value="URE34572.1"/>
    <property type="molecule type" value="Genomic_DNA"/>
</dbReference>
<evidence type="ECO:0000313" key="9">
    <source>
        <dbReference type="Proteomes" id="UP001055439"/>
    </source>
</evidence>
<dbReference type="PRINTS" id="PR00404">
    <property type="entry name" value="MADSDOMAIN"/>
</dbReference>
<evidence type="ECO:0000313" key="8">
    <source>
        <dbReference type="EMBL" id="URE34572.1"/>
    </source>
</evidence>
<dbReference type="GO" id="GO:0045944">
    <property type="term" value="P:positive regulation of transcription by RNA polymerase II"/>
    <property type="evidence" value="ECO:0007669"/>
    <property type="project" value="InterPro"/>
</dbReference>
<protein>
    <submittedName>
        <fullName evidence="8">Uncharacterized protein</fullName>
    </submittedName>
</protein>
<dbReference type="InterPro" id="IPR002487">
    <property type="entry name" value="TF_Kbox"/>
</dbReference>
<dbReference type="Gene3D" id="3.40.1810.10">
    <property type="entry name" value="Transcription factor, MADS-box"/>
    <property type="match status" value="1"/>
</dbReference>
<dbReference type="SMART" id="SM00432">
    <property type="entry name" value="MADS"/>
    <property type="match status" value="1"/>
</dbReference>
<feature type="domain" description="MADS-box" evidence="6">
    <location>
        <begin position="93"/>
        <end position="153"/>
    </location>
</feature>
<dbReference type="PROSITE" id="PS50066">
    <property type="entry name" value="MADS_BOX_2"/>
    <property type="match status" value="1"/>
</dbReference>
<evidence type="ECO:0000256" key="3">
    <source>
        <dbReference type="ARBA" id="ARBA00023125"/>
    </source>
</evidence>
<dbReference type="PANTHER" id="PTHR48019">
    <property type="entry name" value="SERUM RESPONSE FACTOR HOMOLOG"/>
    <property type="match status" value="1"/>
</dbReference>
<keyword evidence="5" id="KW-0539">Nucleus</keyword>
<dbReference type="GO" id="GO:0003700">
    <property type="term" value="F:DNA-binding transcription factor activity"/>
    <property type="evidence" value="ECO:0007669"/>
    <property type="project" value="InterPro"/>
</dbReference>
<dbReference type="InterPro" id="IPR002100">
    <property type="entry name" value="TF_MADSbox"/>
</dbReference>
<organism evidence="8 9">
    <name type="scientific">Musa troglodytarum</name>
    <name type="common">fe'i banana</name>
    <dbReference type="NCBI Taxonomy" id="320322"/>
    <lineage>
        <taxon>Eukaryota</taxon>
        <taxon>Viridiplantae</taxon>
        <taxon>Streptophyta</taxon>
        <taxon>Embryophyta</taxon>
        <taxon>Tracheophyta</taxon>
        <taxon>Spermatophyta</taxon>
        <taxon>Magnoliopsida</taxon>
        <taxon>Liliopsida</taxon>
        <taxon>Zingiberales</taxon>
        <taxon>Musaceae</taxon>
        <taxon>Musa</taxon>
    </lineage>
</organism>
<evidence type="ECO:0000256" key="5">
    <source>
        <dbReference type="ARBA" id="ARBA00023242"/>
    </source>
</evidence>
<dbReference type="PROSITE" id="PS51297">
    <property type="entry name" value="K_BOX"/>
    <property type="match status" value="1"/>
</dbReference>
<reference evidence="8" key="1">
    <citation type="submission" date="2022-05" db="EMBL/GenBank/DDBJ databases">
        <title>The Musa troglodytarum L. genome provides insights into the mechanism of non-climacteric behaviour and enrichment of carotenoids.</title>
        <authorList>
            <person name="Wang J."/>
        </authorList>
    </citation>
    <scope>NUCLEOTIDE SEQUENCE</scope>
    <source>
        <tissue evidence="8">Leaf</tissue>
    </source>
</reference>
<comment type="subcellular location">
    <subcellularLocation>
        <location evidence="1">Nucleus</location>
    </subcellularLocation>
</comment>
<dbReference type="AlphaFoldDB" id="A0A9E7HRB9"/>
<evidence type="ECO:0000256" key="1">
    <source>
        <dbReference type="ARBA" id="ARBA00004123"/>
    </source>
</evidence>
<keyword evidence="2" id="KW-0805">Transcription regulation</keyword>
<dbReference type="SUPFAM" id="SSF55455">
    <property type="entry name" value="SRF-like"/>
    <property type="match status" value="1"/>
</dbReference>
<dbReference type="GO" id="GO:0000977">
    <property type="term" value="F:RNA polymerase II transcription regulatory region sequence-specific DNA binding"/>
    <property type="evidence" value="ECO:0007669"/>
    <property type="project" value="InterPro"/>
</dbReference>
<accession>A0A9E7HRB9</accession>